<accession>A0A481V9W5</accession>
<organism evidence="1">
    <name type="scientific">Trichoplusia ni single nucleopolyhedrovirus</name>
    <dbReference type="NCBI Taxonomy" id="332054"/>
    <lineage>
        <taxon>Viruses</taxon>
        <taxon>Viruses incertae sedis</taxon>
        <taxon>Naldaviricetes</taxon>
        <taxon>Lefavirales</taxon>
        <taxon>Baculoviridae</taxon>
        <taxon>Alphabaculovirus</taxon>
        <taxon>Alphabaculovirus trini</taxon>
    </lineage>
</organism>
<sequence length="73" mass="8496">MITVFFVFQSKKKLREFVLYYKGINIFFVTKQPVDTSFAQALSAPRIWFINDSYLSSCTLQLELAPNHVDAEE</sequence>
<protein>
    <submittedName>
        <fullName evidence="1">Uncharacterized protein</fullName>
    </submittedName>
</protein>
<reference evidence="1" key="1">
    <citation type="submission" date="2018-07" db="EMBL/GenBank/DDBJ databases">
        <title>A new Alphabaculovirus highly virulent isolated from Trichoplusia ni (TnSNPV).</title>
        <authorList>
            <person name="Bivian-Hernandez M.D.L.A."/>
            <person name="Del Rincon-Castro M.C."/>
            <person name="Ibarra J.E."/>
        </authorList>
    </citation>
    <scope>NUCLEOTIDE SEQUENCE</scope>
    <source>
        <strain evidence="1">LBIV-4</strain>
    </source>
</reference>
<evidence type="ECO:0000313" key="1">
    <source>
        <dbReference type="EMBL" id="QBI90357.1"/>
    </source>
</evidence>
<proteinExistence type="predicted"/>
<dbReference type="EMBL" id="MH577296">
    <property type="protein sequence ID" value="QBI90357.1"/>
    <property type="molecule type" value="Genomic_DNA"/>
</dbReference>
<name>A0A481V9W5_9ABAC</name>